<evidence type="ECO:0000313" key="2">
    <source>
        <dbReference type="EMBL" id="KAK9745696.1"/>
    </source>
</evidence>
<dbReference type="Proteomes" id="UP001458880">
    <property type="component" value="Unassembled WGS sequence"/>
</dbReference>
<name>A0AAW1MHG7_POPJA</name>
<feature type="compositionally biased region" description="Basic residues" evidence="1">
    <location>
        <begin position="154"/>
        <end position="164"/>
    </location>
</feature>
<feature type="compositionally biased region" description="Polar residues" evidence="1">
    <location>
        <begin position="169"/>
        <end position="178"/>
    </location>
</feature>
<dbReference type="EMBL" id="JASPKY010000046">
    <property type="protein sequence ID" value="KAK9745696.1"/>
    <property type="molecule type" value="Genomic_DNA"/>
</dbReference>
<dbReference type="AlphaFoldDB" id="A0AAW1MHG7"/>
<keyword evidence="3" id="KW-1185">Reference proteome</keyword>
<reference evidence="2 3" key="1">
    <citation type="journal article" date="2024" name="BMC Genomics">
        <title>De novo assembly and annotation of Popillia japonica's genome with initial clues to its potential as an invasive pest.</title>
        <authorList>
            <person name="Cucini C."/>
            <person name="Boschi S."/>
            <person name="Funari R."/>
            <person name="Cardaioli E."/>
            <person name="Iannotti N."/>
            <person name="Marturano G."/>
            <person name="Paoli F."/>
            <person name="Bruttini M."/>
            <person name="Carapelli A."/>
            <person name="Frati F."/>
            <person name="Nardi F."/>
        </authorList>
    </citation>
    <scope>NUCLEOTIDE SEQUENCE [LARGE SCALE GENOMIC DNA]</scope>
    <source>
        <strain evidence="2">DMR45628</strain>
    </source>
</reference>
<gene>
    <name evidence="2" type="ORF">QE152_g6711</name>
</gene>
<comment type="caution">
    <text evidence="2">The sequence shown here is derived from an EMBL/GenBank/DDBJ whole genome shotgun (WGS) entry which is preliminary data.</text>
</comment>
<evidence type="ECO:0000256" key="1">
    <source>
        <dbReference type="SAM" id="MobiDB-lite"/>
    </source>
</evidence>
<proteinExistence type="predicted"/>
<accession>A0AAW1MHG7</accession>
<feature type="region of interest" description="Disordered" evidence="1">
    <location>
        <begin position="154"/>
        <end position="178"/>
    </location>
</feature>
<protein>
    <recommendedName>
        <fullName evidence="4">HTH CENPB-type domain-containing protein</fullName>
    </recommendedName>
</protein>
<evidence type="ECO:0008006" key="4">
    <source>
        <dbReference type="Google" id="ProtNLM"/>
    </source>
</evidence>
<evidence type="ECO:0000313" key="3">
    <source>
        <dbReference type="Proteomes" id="UP001458880"/>
    </source>
</evidence>
<sequence>MKKIPEKWQVNESASYDWLKGFMVRHQGQTISLENVSELVGLAYARAFSHSNITKGFFTTGIYPFNPHLFGELEFAGAEVTNRTYIAEAEITEVELERLNIDVASQPGTSDQESQDLLLTKSKMPLYSVRPGTSKASDLIKSPEEIRPFPKALPRKKKGRKNLGKTRILTDTHTLGSY</sequence>
<organism evidence="2 3">
    <name type="scientific">Popillia japonica</name>
    <name type="common">Japanese beetle</name>
    <dbReference type="NCBI Taxonomy" id="7064"/>
    <lineage>
        <taxon>Eukaryota</taxon>
        <taxon>Metazoa</taxon>
        <taxon>Ecdysozoa</taxon>
        <taxon>Arthropoda</taxon>
        <taxon>Hexapoda</taxon>
        <taxon>Insecta</taxon>
        <taxon>Pterygota</taxon>
        <taxon>Neoptera</taxon>
        <taxon>Endopterygota</taxon>
        <taxon>Coleoptera</taxon>
        <taxon>Polyphaga</taxon>
        <taxon>Scarabaeiformia</taxon>
        <taxon>Scarabaeidae</taxon>
        <taxon>Rutelinae</taxon>
        <taxon>Popillia</taxon>
    </lineage>
</organism>